<proteinExistence type="predicted"/>
<dbReference type="Pfam" id="PF06067">
    <property type="entry name" value="DUF932"/>
    <property type="match status" value="1"/>
</dbReference>
<dbReference type="EMBL" id="JAULBC010000007">
    <property type="protein sequence ID" value="MEX6690022.1"/>
    <property type="molecule type" value="Genomic_DNA"/>
</dbReference>
<dbReference type="InterPro" id="IPR017686">
    <property type="entry name" value="Phg/plasmid-like_prot"/>
</dbReference>
<sequence>MAHNLNYNEKTGNHSFFSVQEKPWHSLGKIVTDYPPSAEALQFAGLDYTVQKRELFTHSSSETDTPEPTQEKIKVPDYYATVRADNNAVLGVVGKDYKVVQNVDAFSFFDEIVGGGEGILYETAGALGKGERIFITAKLPSYIKVDNDDLIENYVFLTTSHDGSGSIIAAFTPVRIVCNNTLNAALRNCSNVIKIRHTANAIERLKEAHKVMGMVNTLTPTIESIFNQFSKIRISDPQVMELIRRAMCPNKEVLAKLEFGKLDETSTIFQNMCNQVYEYAMTSETQQLETTKGTLFGAYNAVTGYFQNVRNYKDADTKMNSILCGGIAQMRRQAAFNICLFFLKNNSFKN</sequence>
<dbReference type="InterPro" id="IPR026325">
    <property type="entry name" value="DUF932"/>
</dbReference>
<evidence type="ECO:0000313" key="1">
    <source>
        <dbReference type="EMBL" id="MEX6690022.1"/>
    </source>
</evidence>
<dbReference type="NCBIfam" id="TIGR03299">
    <property type="entry name" value="LGT_TIGR03299"/>
    <property type="match status" value="1"/>
</dbReference>
<accession>A0ABV3ZJI7</accession>
<reference evidence="1 2" key="1">
    <citation type="submission" date="2023-07" db="EMBL/GenBank/DDBJ databases">
        <authorList>
            <person name="Lian W.-H."/>
        </authorList>
    </citation>
    <scope>NUCLEOTIDE SEQUENCE [LARGE SCALE GENOMIC DNA]</scope>
    <source>
        <strain evidence="1 2">SYSU DXS3180</strain>
    </source>
</reference>
<keyword evidence="2" id="KW-1185">Reference proteome</keyword>
<comment type="caution">
    <text evidence="1">The sequence shown here is derived from an EMBL/GenBank/DDBJ whole genome shotgun (WGS) entry which is preliminary data.</text>
</comment>
<organism evidence="1 2">
    <name type="scientific">Danxiaibacter flavus</name>
    <dbReference type="NCBI Taxonomy" id="3049108"/>
    <lineage>
        <taxon>Bacteria</taxon>
        <taxon>Pseudomonadati</taxon>
        <taxon>Bacteroidota</taxon>
        <taxon>Chitinophagia</taxon>
        <taxon>Chitinophagales</taxon>
        <taxon>Chitinophagaceae</taxon>
        <taxon>Danxiaibacter</taxon>
    </lineage>
</organism>
<protein>
    <submittedName>
        <fullName evidence="1">DUF932 domain-containing protein</fullName>
    </submittedName>
</protein>
<gene>
    <name evidence="1" type="ORF">QTN47_21110</name>
</gene>
<evidence type="ECO:0000313" key="2">
    <source>
        <dbReference type="Proteomes" id="UP001560573"/>
    </source>
</evidence>
<name>A0ABV3ZJI7_9BACT</name>
<dbReference type="Proteomes" id="UP001560573">
    <property type="component" value="Unassembled WGS sequence"/>
</dbReference>
<dbReference type="RefSeq" id="WP_369331429.1">
    <property type="nucleotide sequence ID" value="NZ_JAULBC010000007.1"/>
</dbReference>